<accession>A0A4D9DA24</accession>
<dbReference type="Gene3D" id="1.10.10.10">
    <property type="entry name" value="Winged helix-like DNA-binding domain superfamily/Winged helix DNA-binding domain"/>
    <property type="match status" value="1"/>
</dbReference>
<evidence type="ECO:0000256" key="2">
    <source>
        <dbReference type="ARBA" id="ARBA00023015"/>
    </source>
</evidence>
<evidence type="ECO:0000256" key="7">
    <source>
        <dbReference type="SAM" id="Coils"/>
    </source>
</evidence>
<gene>
    <name evidence="10" type="ORF">NSK_000639</name>
</gene>
<comment type="subcellular location">
    <subcellularLocation>
        <location evidence="1">Nucleus</location>
    </subcellularLocation>
</comment>
<evidence type="ECO:0000256" key="8">
    <source>
        <dbReference type="SAM" id="MobiDB-lite"/>
    </source>
</evidence>
<feature type="compositionally biased region" description="Basic residues" evidence="8">
    <location>
        <begin position="633"/>
        <end position="643"/>
    </location>
</feature>
<feature type="region of interest" description="Disordered" evidence="8">
    <location>
        <begin position="396"/>
        <end position="418"/>
    </location>
</feature>
<evidence type="ECO:0000313" key="10">
    <source>
        <dbReference type="EMBL" id="TFJ88290.1"/>
    </source>
</evidence>
<dbReference type="GO" id="GO:0043565">
    <property type="term" value="F:sequence-specific DNA binding"/>
    <property type="evidence" value="ECO:0007669"/>
    <property type="project" value="InterPro"/>
</dbReference>
<protein>
    <recommendedName>
        <fullName evidence="9">HSF-type DNA-binding domain-containing protein</fullName>
    </recommendedName>
</protein>
<feature type="compositionally biased region" description="Acidic residues" evidence="8">
    <location>
        <begin position="279"/>
        <end position="293"/>
    </location>
</feature>
<keyword evidence="11" id="KW-1185">Reference proteome</keyword>
<name>A0A4D9DA24_9STRA</name>
<evidence type="ECO:0000259" key="9">
    <source>
        <dbReference type="SMART" id="SM00415"/>
    </source>
</evidence>
<dbReference type="PANTHER" id="PTHR10015">
    <property type="entry name" value="HEAT SHOCK TRANSCRIPTION FACTOR"/>
    <property type="match status" value="1"/>
</dbReference>
<feature type="region of interest" description="Disordered" evidence="8">
    <location>
        <begin position="459"/>
        <end position="483"/>
    </location>
</feature>
<evidence type="ECO:0000313" key="11">
    <source>
        <dbReference type="Proteomes" id="UP000355283"/>
    </source>
</evidence>
<comment type="similarity">
    <text evidence="6">Belongs to the HSF family.</text>
</comment>
<evidence type="ECO:0000256" key="4">
    <source>
        <dbReference type="ARBA" id="ARBA00023163"/>
    </source>
</evidence>
<evidence type="ECO:0000256" key="6">
    <source>
        <dbReference type="RuleBase" id="RU004020"/>
    </source>
</evidence>
<organism evidence="10 11">
    <name type="scientific">Nannochloropsis salina CCMP1776</name>
    <dbReference type="NCBI Taxonomy" id="1027361"/>
    <lineage>
        <taxon>Eukaryota</taxon>
        <taxon>Sar</taxon>
        <taxon>Stramenopiles</taxon>
        <taxon>Ochrophyta</taxon>
        <taxon>Eustigmatophyceae</taxon>
        <taxon>Eustigmatales</taxon>
        <taxon>Monodopsidaceae</taxon>
        <taxon>Microchloropsis</taxon>
        <taxon>Microchloropsis salina</taxon>
    </lineage>
</organism>
<keyword evidence="7" id="KW-0175">Coiled coil</keyword>
<dbReference type="OrthoDB" id="60033at2759"/>
<dbReference type="InterPro" id="IPR000232">
    <property type="entry name" value="HSF_DNA-bd"/>
</dbReference>
<dbReference type="FunFam" id="1.10.10.10:FF:000027">
    <property type="entry name" value="Heat shock transcription factor 1"/>
    <property type="match status" value="1"/>
</dbReference>
<feature type="region of interest" description="Disordered" evidence="8">
    <location>
        <begin position="322"/>
        <end position="341"/>
    </location>
</feature>
<dbReference type="PRINTS" id="PR00056">
    <property type="entry name" value="HSFDOMAIN"/>
</dbReference>
<feature type="region of interest" description="Disordered" evidence="8">
    <location>
        <begin position="619"/>
        <end position="649"/>
    </location>
</feature>
<reference evidence="10 11" key="1">
    <citation type="submission" date="2019-01" db="EMBL/GenBank/DDBJ databases">
        <title>Nuclear Genome Assembly of the Microalgal Biofuel strain Nannochloropsis salina CCMP1776.</title>
        <authorList>
            <person name="Hovde B."/>
        </authorList>
    </citation>
    <scope>NUCLEOTIDE SEQUENCE [LARGE SCALE GENOMIC DNA]</scope>
    <source>
        <strain evidence="10 11">CCMP1776</strain>
    </source>
</reference>
<keyword evidence="2" id="KW-0805">Transcription regulation</keyword>
<dbReference type="SUPFAM" id="SSF46785">
    <property type="entry name" value="Winged helix' DNA-binding domain"/>
    <property type="match status" value="1"/>
</dbReference>
<evidence type="ECO:0000256" key="3">
    <source>
        <dbReference type="ARBA" id="ARBA00023125"/>
    </source>
</evidence>
<keyword evidence="4" id="KW-0804">Transcription</keyword>
<keyword evidence="3" id="KW-0238">DNA-binding</keyword>
<feature type="compositionally biased region" description="Acidic residues" evidence="8">
    <location>
        <begin position="29"/>
        <end position="38"/>
    </location>
</feature>
<dbReference type="PANTHER" id="PTHR10015:SF206">
    <property type="entry name" value="HSF-TYPE DNA-BINDING DOMAIN-CONTAINING PROTEIN"/>
    <property type="match status" value="1"/>
</dbReference>
<dbReference type="EMBL" id="SDOX01000002">
    <property type="protein sequence ID" value="TFJ88290.1"/>
    <property type="molecule type" value="Genomic_DNA"/>
</dbReference>
<feature type="domain" description="HSF-type DNA-binding" evidence="9">
    <location>
        <begin position="66"/>
        <end position="186"/>
    </location>
</feature>
<feature type="region of interest" description="Disordered" evidence="8">
    <location>
        <begin position="260"/>
        <end position="313"/>
    </location>
</feature>
<dbReference type="GO" id="GO:0003700">
    <property type="term" value="F:DNA-binding transcription factor activity"/>
    <property type="evidence" value="ECO:0007669"/>
    <property type="project" value="InterPro"/>
</dbReference>
<dbReference type="AlphaFoldDB" id="A0A4D9DA24"/>
<keyword evidence="5" id="KW-0539">Nucleus</keyword>
<dbReference type="GO" id="GO:0005634">
    <property type="term" value="C:nucleus"/>
    <property type="evidence" value="ECO:0007669"/>
    <property type="project" value="UniProtKB-SubCell"/>
</dbReference>
<feature type="coiled-coil region" evidence="7">
    <location>
        <begin position="196"/>
        <end position="223"/>
    </location>
</feature>
<feature type="region of interest" description="Disordered" evidence="8">
    <location>
        <begin position="1"/>
        <end position="47"/>
    </location>
</feature>
<dbReference type="Proteomes" id="UP000355283">
    <property type="component" value="Unassembled WGS sequence"/>
</dbReference>
<evidence type="ECO:0000256" key="5">
    <source>
        <dbReference type="ARBA" id="ARBA00023242"/>
    </source>
</evidence>
<dbReference type="InterPro" id="IPR036390">
    <property type="entry name" value="WH_DNA-bd_sf"/>
</dbReference>
<comment type="caution">
    <text evidence="10">The sequence shown here is derived from an EMBL/GenBank/DDBJ whole genome shotgun (WGS) entry which is preliminary data.</text>
</comment>
<dbReference type="InterPro" id="IPR036388">
    <property type="entry name" value="WH-like_DNA-bd_sf"/>
</dbReference>
<proteinExistence type="inferred from homology"/>
<dbReference type="SMART" id="SM00415">
    <property type="entry name" value="HSF"/>
    <property type="match status" value="1"/>
</dbReference>
<evidence type="ECO:0000256" key="1">
    <source>
        <dbReference type="ARBA" id="ARBA00004123"/>
    </source>
</evidence>
<sequence>MRSLRGSGAAIAKQKPPVPVPVPSSSADEGADYDDDDGTSSLGGGSVVAANSGSAGATNNGIGGRDQPLFLRKTYQMLESCSPSIAAWSGKGDSFLIKDPDSFAQTVIPQYFSHNNFSSFVRQLNFYGFRKVKQDVRVLQGGSNAAASSNPANAGGGGGANAKWWEFRHDKFIRGKPQLLAQIRRATHGASNEQEVSHLKTEVGQLKDRIQEMSSDIDRLTSLVQGLMVAKMGSEGADPKKRKVSADRAAAAAVMVALEGQRRGRKASGRQTGGRREGEEEDAEEEEEEESEGEGGRAGAGRMQGPPQADGERDIQEGLLKGTKGLPDLSAMPSTEGEGNGSDLVGAGLGLLGNTCSADSVLAFQDHSHLFLSGQEEEDGEKLSVAFDHFLGVGLGGEEDGRQNSASAAGPSVEGGAGGEKDFALSILELDGEEDVHAQERGASHGLLSSESLERATGARAGGSLSYHGANAGVPMETSPPGSPRPILLSGSDDSLGGVAMDGEDCKEARAGPAQEGGNVVRATGTEGAADVGFLPESLTKLSPEHKKRLLETLVTALGTTSAPSAPISVAGTEATGPVPATASCSQSVPPSSSTLTGAVPPLASAAFGALLTQYAKELVESDKPPGSPAHLVGHHHHHHTRKEIRSQG</sequence>
<dbReference type="Pfam" id="PF00447">
    <property type="entry name" value="HSF_DNA-bind"/>
    <property type="match status" value="1"/>
</dbReference>